<reference evidence="2" key="1">
    <citation type="submission" date="2024-03" db="EMBL/GenBank/DDBJ databases">
        <title>WGS assembly of Saponaria officinalis var. Norfolk2.</title>
        <authorList>
            <person name="Jenkins J."/>
            <person name="Shu S."/>
            <person name="Grimwood J."/>
            <person name="Barry K."/>
            <person name="Goodstein D."/>
            <person name="Schmutz J."/>
            <person name="Leebens-Mack J."/>
            <person name="Osbourn A."/>
        </authorList>
    </citation>
    <scope>NUCLEOTIDE SEQUENCE [LARGE SCALE GENOMIC DNA]</scope>
    <source>
        <strain evidence="2">JIC</strain>
    </source>
</reference>
<keyword evidence="3" id="KW-1185">Reference proteome</keyword>
<dbReference type="AlphaFoldDB" id="A0AAW1MJ58"/>
<dbReference type="Proteomes" id="UP001443914">
    <property type="component" value="Unassembled WGS sequence"/>
</dbReference>
<dbReference type="Pfam" id="PF00646">
    <property type="entry name" value="F-box"/>
    <property type="match status" value="1"/>
</dbReference>
<evidence type="ECO:0000313" key="2">
    <source>
        <dbReference type="EMBL" id="KAK9747919.1"/>
    </source>
</evidence>
<dbReference type="SUPFAM" id="SSF81383">
    <property type="entry name" value="F-box domain"/>
    <property type="match status" value="1"/>
</dbReference>
<comment type="caution">
    <text evidence="2">The sequence shown here is derived from an EMBL/GenBank/DDBJ whole genome shotgun (WGS) entry which is preliminary data.</text>
</comment>
<dbReference type="InterPro" id="IPR036047">
    <property type="entry name" value="F-box-like_dom_sf"/>
</dbReference>
<evidence type="ECO:0000313" key="3">
    <source>
        <dbReference type="Proteomes" id="UP001443914"/>
    </source>
</evidence>
<protein>
    <recommendedName>
        <fullName evidence="1">F-box domain-containing protein</fullName>
    </recommendedName>
</protein>
<feature type="domain" description="F-box" evidence="1">
    <location>
        <begin position="1"/>
        <end position="48"/>
    </location>
</feature>
<dbReference type="PANTHER" id="PTHR32278:SF111">
    <property type="entry name" value="F-BOX PROTEIN PP2-B12-RELATED"/>
    <property type="match status" value="1"/>
</dbReference>
<dbReference type="InterPro" id="IPR001810">
    <property type="entry name" value="F-box_dom"/>
</dbReference>
<organism evidence="2 3">
    <name type="scientific">Saponaria officinalis</name>
    <name type="common">Common soapwort</name>
    <name type="synonym">Lychnis saponaria</name>
    <dbReference type="NCBI Taxonomy" id="3572"/>
    <lineage>
        <taxon>Eukaryota</taxon>
        <taxon>Viridiplantae</taxon>
        <taxon>Streptophyta</taxon>
        <taxon>Embryophyta</taxon>
        <taxon>Tracheophyta</taxon>
        <taxon>Spermatophyta</taxon>
        <taxon>Magnoliopsida</taxon>
        <taxon>eudicotyledons</taxon>
        <taxon>Gunneridae</taxon>
        <taxon>Pentapetalae</taxon>
        <taxon>Caryophyllales</taxon>
        <taxon>Caryophyllaceae</taxon>
        <taxon>Caryophylleae</taxon>
        <taxon>Saponaria</taxon>
    </lineage>
</organism>
<evidence type="ECO:0000259" key="1">
    <source>
        <dbReference type="PROSITE" id="PS50181"/>
    </source>
</evidence>
<accession>A0AAW1MJ58</accession>
<proteinExistence type="predicted"/>
<dbReference type="PROSITE" id="PS50181">
    <property type="entry name" value="FBOX"/>
    <property type="match status" value="1"/>
</dbReference>
<gene>
    <name evidence="2" type="ORF">RND81_02G023200</name>
</gene>
<dbReference type="PANTHER" id="PTHR32278">
    <property type="entry name" value="F-BOX DOMAIN-CONTAINING PROTEIN"/>
    <property type="match status" value="1"/>
</dbReference>
<sequence length="97" mass="10645">MTNILELPEDCLAQILSMTSPIDVVGSSALVSKLFLSVSNSDIVWAGFLPADCEDIVSRSSGSIPPNIFGSKKDIFVYLCRFPMLLENNTEVLDYIE</sequence>
<name>A0AAW1MJ58_SAPOF</name>
<dbReference type="CDD" id="cd22162">
    <property type="entry name" value="F-box_AtSKIP3-like"/>
    <property type="match status" value="1"/>
</dbReference>
<dbReference type="EMBL" id="JBDFQZ010000002">
    <property type="protein sequence ID" value="KAK9747919.1"/>
    <property type="molecule type" value="Genomic_DNA"/>
</dbReference>